<dbReference type="InterPro" id="IPR013783">
    <property type="entry name" value="Ig-like_fold"/>
</dbReference>
<keyword evidence="13" id="KW-1185">Reference proteome</keyword>
<evidence type="ECO:0000256" key="9">
    <source>
        <dbReference type="SAM" id="Phobius"/>
    </source>
</evidence>
<dbReference type="InterPro" id="IPR040951">
    <property type="entry name" value="IL2RB_N1"/>
</dbReference>
<dbReference type="InParanoid" id="A0A4W6D6G4"/>
<accession>A0A4W6D6G4</accession>
<reference evidence="12" key="3">
    <citation type="submission" date="2025-09" db="UniProtKB">
        <authorList>
            <consortium name="Ensembl"/>
        </authorList>
    </citation>
    <scope>IDENTIFICATION</scope>
</reference>
<comment type="similarity">
    <text evidence="2">Belongs to the type I cytokine receptor family. Type 4 subfamily.</text>
</comment>
<dbReference type="PANTHER" id="PTHR23037">
    <property type="entry name" value="CYTOKINE RECEPTOR"/>
    <property type="match status" value="1"/>
</dbReference>
<keyword evidence="6 9" id="KW-0472">Membrane</keyword>
<dbReference type="AlphaFoldDB" id="A0A4W6D6G4"/>
<feature type="chain" id="PRO_5021190706" description="Interleukin-2 receptor subunit beta N-terminal domain-containing protein" evidence="10">
    <location>
        <begin position="30"/>
        <end position="389"/>
    </location>
</feature>
<evidence type="ECO:0000256" key="2">
    <source>
        <dbReference type="ARBA" id="ARBA00008280"/>
    </source>
</evidence>
<evidence type="ECO:0000256" key="3">
    <source>
        <dbReference type="ARBA" id="ARBA00022692"/>
    </source>
</evidence>
<feature type="signal peptide" evidence="10">
    <location>
        <begin position="1"/>
        <end position="29"/>
    </location>
</feature>
<keyword evidence="4 10" id="KW-0732">Signal</keyword>
<protein>
    <recommendedName>
        <fullName evidence="11">Interleukin-2 receptor subunit beta N-terminal domain-containing protein</fullName>
    </recommendedName>
</protein>
<dbReference type="Pfam" id="PF18707">
    <property type="entry name" value="IL2RB_N1"/>
    <property type="match status" value="1"/>
</dbReference>
<feature type="domain" description="Interleukin-2 receptor subunit beta N-terminal" evidence="11">
    <location>
        <begin position="35"/>
        <end position="121"/>
    </location>
</feature>
<comment type="subcellular location">
    <subcellularLocation>
        <location evidence="1">Membrane</location>
        <topology evidence="1">Single-pass membrane protein</topology>
    </subcellularLocation>
</comment>
<keyword evidence="7" id="KW-1015">Disulfide bond</keyword>
<dbReference type="GeneTree" id="ENSGT00510000049239"/>
<evidence type="ECO:0000259" key="11">
    <source>
        <dbReference type="Pfam" id="PF18707"/>
    </source>
</evidence>
<keyword evidence="3 9" id="KW-0812">Transmembrane</keyword>
<dbReference type="Gene3D" id="2.60.40.10">
    <property type="entry name" value="Immunoglobulins"/>
    <property type="match status" value="2"/>
</dbReference>
<organism evidence="12 13">
    <name type="scientific">Lates calcarifer</name>
    <name type="common">Barramundi</name>
    <name type="synonym">Holocentrus calcarifer</name>
    <dbReference type="NCBI Taxonomy" id="8187"/>
    <lineage>
        <taxon>Eukaryota</taxon>
        <taxon>Metazoa</taxon>
        <taxon>Chordata</taxon>
        <taxon>Craniata</taxon>
        <taxon>Vertebrata</taxon>
        <taxon>Euteleostomi</taxon>
        <taxon>Actinopterygii</taxon>
        <taxon>Neopterygii</taxon>
        <taxon>Teleostei</taxon>
        <taxon>Neoteleostei</taxon>
        <taxon>Acanthomorphata</taxon>
        <taxon>Carangaria</taxon>
        <taxon>Carangaria incertae sedis</taxon>
        <taxon>Centropomidae</taxon>
        <taxon>Lates</taxon>
    </lineage>
</organism>
<dbReference type="GO" id="GO:0016064">
    <property type="term" value="P:immunoglobulin mediated immune response"/>
    <property type="evidence" value="ECO:0007669"/>
    <property type="project" value="TreeGrafter"/>
</dbReference>
<sequence>MSHIVVMAVVMLWPSYVLVVLFSAPAAHCQKESQGLYCVNDFVNNVSCTWNSTAVAPGVDCWIYGAKETWTYEENKRVYRIITRGCKLKQHRTSPPGCSFVFDKEEFNCYDVMPNISVKCNGELLGSLENYDPGFHIKMNPPGNPNVSIAANETLISWSPGSRVSDFFASFAFQVELNQTREVNILSLREQQLLIPSWQLQGHCQVRVRVKPSDKSTCGHSTHWSNWSPTTSWRAGKIEATTSRDQDWFLDQTSLAVWVVMLSFSLFVLLLIFYMSCMIKRRLKLKPVPNPSKYFPTLHSVHGGNLKKWLNPASESFFTTQPCDHISPVEVCESWDVVLSSSPSSSSTSALLNFRSYPSAGLDTSGVVDNSSSSSGFSNIGYFMSSSSS</sequence>
<evidence type="ECO:0000256" key="1">
    <source>
        <dbReference type="ARBA" id="ARBA00004167"/>
    </source>
</evidence>
<dbReference type="Proteomes" id="UP000314980">
    <property type="component" value="Unassembled WGS sequence"/>
</dbReference>
<keyword evidence="8" id="KW-0675">Receptor</keyword>
<feature type="transmembrane region" description="Helical" evidence="9">
    <location>
        <begin position="255"/>
        <end position="276"/>
    </location>
</feature>
<dbReference type="InterPro" id="IPR036116">
    <property type="entry name" value="FN3_sf"/>
</dbReference>
<proteinExistence type="inferred from homology"/>
<evidence type="ECO:0000256" key="4">
    <source>
        <dbReference type="ARBA" id="ARBA00022729"/>
    </source>
</evidence>
<evidence type="ECO:0000256" key="7">
    <source>
        <dbReference type="ARBA" id="ARBA00023157"/>
    </source>
</evidence>
<dbReference type="STRING" id="8187.ENSLCAP00010020508"/>
<evidence type="ECO:0000256" key="6">
    <source>
        <dbReference type="ARBA" id="ARBA00023136"/>
    </source>
</evidence>
<evidence type="ECO:0000256" key="5">
    <source>
        <dbReference type="ARBA" id="ARBA00022989"/>
    </source>
</evidence>
<reference evidence="13" key="1">
    <citation type="submission" date="2015-09" db="EMBL/GenBank/DDBJ databases">
        <authorList>
            <person name="Sai Rama Sridatta P."/>
        </authorList>
    </citation>
    <scope>NUCLEOTIDE SEQUENCE [LARGE SCALE GENOMIC DNA]</scope>
</reference>
<reference evidence="12" key="2">
    <citation type="submission" date="2025-08" db="UniProtKB">
        <authorList>
            <consortium name="Ensembl"/>
        </authorList>
    </citation>
    <scope>IDENTIFICATION</scope>
</reference>
<name>A0A4W6D6G4_LATCA</name>
<evidence type="ECO:0000313" key="13">
    <source>
        <dbReference type="Proteomes" id="UP000314980"/>
    </source>
</evidence>
<dbReference type="PANTHER" id="PTHR23037:SF22">
    <property type="entry name" value="CYTOKINE RECEPTOR COMMON SUBUNIT BETA"/>
    <property type="match status" value="1"/>
</dbReference>
<dbReference type="Ensembl" id="ENSLCAT00010020962.1">
    <property type="protein sequence ID" value="ENSLCAP00010020508.1"/>
    <property type="gene ID" value="ENSLCAG00010009694.1"/>
</dbReference>
<keyword evidence="5 9" id="KW-1133">Transmembrane helix</keyword>
<evidence type="ECO:0000313" key="12">
    <source>
        <dbReference type="Ensembl" id="ENSLCAP00010020508.1"/>
    </source>
</evidence>
<dbReference type="GO" id="GO:0009897">
    <property type="term" value="C:external side of plasma membrane"/>
    <property type="evidence" value="ECO:0007669"/>
    <property type="project" value="TreeGrafter"/>
</dbReference>
<evidence type="ECO:0000256" key="8">
    <source>
        <dbReference type="ARBA" id="ARBA00023170"/>
    </source>
</evidence>
<dbReference type="SUPFAM" id="SSF49265">
    <property type="entry name" value="Fibronectin type III"/>
    <property type="match status" value="1"/>
</dbReference>
<evidence type="ECO:0000256" key="10">
    <source>
        <dbReference type="SAM" id="SignalP"/>
    </source>
</evidence>
<dbReference type="GO" id="GO:0004896">
    <property type="term" value="F:cytokine receptor activity"/>
    <property type="evidence" value="ECO:0007669"/>
    <property type="project" value="TreeGrafter"/>
</dbReference>